<protein>
    <submittedName>
        <fullName evidence="2">Uncharacterized protein</fullName>
    </submittedName>
</protein>
<sequence>MALDFTGTLPFTHAQRRSPQTETGSDIFTQKLQSVLQGKYRISAASRRPATCTGCETMAMEPWVMCDASSLQEEEEEEEVEEEVEAYEDEQPVDGYLYLFLLYNDLLLVKCSVGTSDIQKNQLVTMRS</sequence>
<reference evidence="2" key="1">
    <citation type="submission" date="2020-03" db="EMBL/GenBank/DDBJ databases">
        <authorList>
            <person name="Weist P."/>
        </authorList>
    </citation>
    <scope>NUCLEOTIDE SEQUENCE</scope>
</reference>
<name>A0A9N7ZG57_PLEPL</name>
<accession>A0A9N7ZG57</accession>
<evidence type="ECO:0000256" key="1">
    <source>
        <dbReference type="SAM" id="MobiDB-lite"/>
    </source>
</evidence>
<proteinExistence type="predicted"/>
<dbReference type="Proteomes" id="UP001153269">
    <property type="component" value="Unassembled WGS sequence"/>
</dbReference>
<keyword evidence="3" id="KW-1185">Reference proteome</keyword>
<evidence type="ECO:0000313" key="3">
    <source>
        <dbReference type="Proteomes" id="UP001153269"/>
    </source>
</evidence>
<dbReference type="AlphaFoldDB" id="A0A9N7ZG57"/>
<dbReference type="EMBL" id="CADEAL010004506">
    <property type="protein sequence ID" value="CAB1461054.1"/>
    <property type="molecule type" value="Genomic_DNA"/>
</dbReference>
<organism evidence="2 3">
    <name type="scientific">Pleuronectes platessa</name>
    <name type="common">European plaice</name>
    <dbReference type="NCBI Taxonomy" id="8262"/>
    <lineage>
        <taxon>Eukaryota</taxon>
        <taxon>Metazoa</taxon>
        <taxon>Chordata</taxon>
        <taxon>Craniata</taxon>
        <taxon>Vertebrata</taxon>
        <taxon>Euteleostomi</taxon>
        <taxon>Actinopterygii</taxon>
        <taxon>Neopterygii</taxon>
        <taxon>Teleostei</taxon>
        <taxon>Neoteleostei</taxon>
        <taxon>Acanthomorphata</taxon>
        <taxon>Carangaria</taxon>
        <taxon>Pleuronectiformes</taxon>
        <taxon>Pleuronectoidei</taxon>
        <taxon>Pleuronectidae</taxon>
        <taxon>Pleuronectes</taxon>
    </lineage>
</organism>
<comment type="caution">
    <text evidence="2">The sequence shown here is derived from an EMBL/GenBank/DDBJ whole genome shotgun (WGS) entry which is preliminary data.</text>
</comment>
<gene>
    <name evidence="2" type="ORF">PLEPLA_LOCUS48929</name>
</gene>
<feature type="region of interest" description="Disordered" evidence="1">
    <location>
        <begin position="1"/>
        <end position="24"/>
    </location>
</feature>
<evidence type="ECO:0000313" key="2">
    <source>
        <dbReference type="EMBL" id="CAB1461054.1"/>
    </source>
</evidence>